<gene>
    <name evidence="2" type="ORF">C8E89_103406</name>
</gene>
<dbReference type="Proteomes" id="UP000247781">
    <property type="component" value="Unassembled WGS sequence"/>
</dbReference>
<accession>A0A318HKX2</accession>
<dbReference type="EMBL" id="QJJU01000003">
    <property type="protein sequence ID" value="PXX11317.1"/>
    <property type="molecule type" value="Genomic_DNA"/>
</dbReference>
<evidence type="ECO:0000313" key="2">
    <source>
        <dbReference type="EMBL" id="PXX11317.1"/>
    </source>
</evidence>
<protein>
    <submittedName>
        <fullName evidence="2">Uncharacterized protein</fullName>
    </submittedName>
</protein>
<evidence type="ECO:0000256" key="1">
    <source>
        <dbReference type="SAM" id="Phobius"/>
    </source>
</evidence>
<keyword evidence="1" id="KW-1133">Transmembrane helix</keyword>
<proteinExistence type="predicted"/>
<organism evidence="2 3">
    <name type="scientific">Mycolicibacterium moriokaense</name>
    <dbReference type="NCBI Taxonomy" id="39691"/>
    <lineage>
        <taxon>Bacteria</taxon>
        <taxon>Bacillati</taxon>
        <taxon>Actinomycetota</taxon>
        <taxon>Actinomycetes</taxon>
        <taxon>Mycobacteriales</taxon>
        <taxon>Mycobacteriaceae</taxon>
        <taxon>Mycolicibacterium</taxon>
    </lineage>
</organism>
<name>A0A318HKX2_9MYCO</name>
<evidence type="ECO:0000313" key="3">
    <source>
        <dbReference type="Proteomes" id="UP000247781"/>
    </source>
</evidence>
<keyword evidence="1" id="KW-0472">Membrane</keyword>
<sequence length="124" mass="13924">MRVKLKLSFVTSASHLIFSHDRALTRRQARRLSRRFDGVGVAIPAMRLRQIAAGASVGEDELTNVSFAITATEIEREERHAKLKRTQHQAMHWLIVAGLTLLVLNSLLCMAYLVLGLAWQASPY</sequence>
<feature type="transmembrane region" description="Helical" evidence="1">
    <location>
        <begin position="93"/>
        <end position="119"/>
    </location>
</feature>
<comment type="caution">
    <text evidence="2">The sequence shown here is derived from an EMBL/GenBank/DDBJ whole genome shotgun (WGS) entry which is preliminary data.</text>
</comment>
<keyword evidence="3" id="KW-1185">Reference proteome</keyword>
<dbReference type="AlphaFoldDB" id="A0A318HKX2"/>
<keyword evidence="1" id="KW-0812">Transmembrane</keyword>
<reference evidence="2 3" key="2">
    <citation type="submission" date="2018-06" db="EMBL/GenBank/DDBJ databases">
        <title>Sequencing of bacterial isolates from soil warming experiment in Harvard Forest, Massachusetts, USA.</title>
        <authorList>
            <person name="Deangelis K.PhD."/>
        </authorList>
    </citation>
    <scope>NUCLEOTIDE SEQUENCE [LARGE SCALE GENOMIC DNA]</scope>
    <source>
        <strain evidence="2 3">GAS496</strain>
    </source>
</reference>
<reference evidence="3" key="1">
    <citation type="submission" date="2018-05" db="EMBL/GenBank/DDBJ databases">
        <authorList>
            <person name="Deangelis K."/>
            <person name="Huntemann M."/>
            <person name="Clum A."/>
            <person name="Pillay M."/>
            <person name="Palaniappan K."/>
            <person name="Varghese N."/>
            <person name="Mikhailova N."/>
            <person name="Stamatis D."/>
            <person name="Reddy T."/>
            <person name="Daum C."/>
            <person name="Shapiro N."/>
            <person name="Ivanova N."/>
            <person name="Kyrpides N."/>
            <person name="Woyke T."/>
        </authorList>
    </citation>
    <scope>NUCLEOTIDE SEQUENCE [LARGE SCALE GENOMIC DNA]</scope>
    <source>
        <strain evidence="3">GAS496</strain>
    </source>
</reference>